<dbReference type="InterPro" id="IPR007421">
    <property type="entry name" value="Schlafen_AlbA_2_dom"/>
</dbReference>
<dbReference type="InterPro" id="IPR038461">
    <property type="entry name" value="Schlafen_AlbA_2_dom_sf"/>
</dbReference>
<evidence type="ECO:0000259" key="1">
    <source>
        <dbReference type="Pfam" id="PF04326"/>
    </source>
</evidence>
<dbReference type="Gene3D" id="3.30.565.60">
    <property type="match status" value="1"/>
</dbReference>
<organism evidence="2 3">
    <name type="scientific">Kribbibacterium absianum</name>
    <dbReference type="NCBI Taxonomy" id="3044210"/>
    <lineage>
        <taxon>Bacteria</taxon>
        <taxon>Bacillati</taxon>
        <taxon>Actinomycetota</taxon>
        <taxon>Coriobacteriia</taxon>
        <taxon>Coriobacteriales</taxon>
        <taxon>Kribbibacteriaceae</taxon>
        <taxon>Kribbibacterium</taxon>
    </lineage>
</organism>
<gene>
    <name evidence="2" type="ORF">QJ043_04795</name>
</gene>
<dbReference type="Pfam" id="PF13749">
    <property type="entry name" value="HATPase_c_4"/>
    <property type="match status" value="1"/>
</dbReference>
<dbReference type="RefSeq" id="WP_283713528.1">
    <property type="nucleotide sequence ID" value="NZ_JASJEW010000005.1"/>
</dbReference>
<evidence type="ECO:0000313" key="2">
    <source>
        <dbReference type="EMBL" id="MDJ1129396.1"/>
    </source>
</evidence>
<dbReference type="InterPro" id="IPR036388">
    <property type="entry name" value="WH-like_DNA-bd_sf"/>
</dbReference>
<dbReference type="Gene3D" id="1.10.10.10">
    <property type="entry name" value="Winged helix-like DNA-binding domain superfamily/Winged helix DNA-binding domain"/>
    <property type="match status" value="1"/>
</dbReference>
<proteinExistence type="predicted"/>
<feature type="domain" description="Schlafen AlbA-2" evidence="1">
    <location>
        <begin position="3"/>
        <end position="111"/>
    </location>
</feature>
<name>A0ABT6ZK08_9ACTN</name>
<dbReference type="Pfam" id="PF04326">
    <property type="entry name" value="SLFN_AlbA_2"/>
    <property type="match status" value="1"/>
</dbReference>
<dbReference type="EMBL" id="JASJEX010000002">
    <property type="protein sequence ID" value="MDJ1129396.1"/>
    <property type="molecule type" value="Genomic_DNA"/>
</dbReference>
<dbReference type="Proteomes" id="UP001431693">
    <property type="component" value="Unassembled WGS sequence"/>
</dbReference>
<accession>A0ABT6ZK08</accession>
<reference evidence="2" key="1">
    <citation type="submission" date="2023-05" db="EMBL/GenBank/DDBJ databases">
        <title>[olsenella] sp. nov., isolated from a pig farm feces dump.</title>
        <authorList>
            <person name="Chang Y.-H."/>
        </authorList>
    </citation>
    <scope>NUCLEOTIDE SEQUENCE</scope>
    <source>
        <strain evidence="2">YH-ols2217</strain>
    </source>
</reference>
<dbReference type="PANTHER" id="PTHR30595:SF6">
    <property type="entry name" value="SCHLAFEN ALBA-2 DOMAIN-CONTAINING PROTEIN"/>
    <property type="match status" value="1"/>
</dbReference>
<dbReference type="PANTHER" id="PTHR30595">
    <property type="entry name" value="GLPR-RELATED TRANSCRIPTIONAL REPRESSOR"/>
    <property type="match status" value="1"/>
</dbReference>
<comment type="caution">
    <text evidence="2">The sequence shown here is derived from an EMBL/GenBank/DDBJ whole genome shotgun (WGS) entry which is preliminary data.</text>
</comment>
<sequence length="417" mass="46066">MPESRDLECKQSYSRSFLKTVSAFANQEGGRVLFGVTDDGVPVGLEDPVQLRLDIENAINDSLSPRPEYSLETKELQGVPVVWLTVRAGTEKPYLYHSKAYKRADAATVPVTDFELRRLLLAGQHRAYEELPAANQDLRFTQLGERFLGRTQVNRFDMDTLKTLGLYRDGCYNNAAAVLADESSLPGANLLRFGGELNQILDTERVAGVSAVETYERALGFYRRYGQHEELRGSDRVLVEDVPELAFREAVANGLVHREWDVPAPLSVAFFPDRVEMVSPGGLPPELSVDSYLNGFVSIQRNPLIAGVFARLGWIELYGTGIRRIKEAYAGRRAQPSFEVGESSLRITLPFAGAASAERPDDILGYLDTVPDASRDQVQEALGLSRTQTVRKLNDAIAAGVVERLGAGPSTRYRLVG</sequence>
<dbReference type="Gene3D" id="3.30.950.30">
    <property type="entry name" value="Schlafen, AAA domain"/>
    <property type="match status" value="1"/>
</dbReference>
<evidence type="ECO:0000313" key="3">
    <source>
        <dbReference type="Proteomes" id="UP001431693"/>
    </source>
</evidence>
<dbReference type="InterPro" id="IPR038475">
    <property type="entry name" value="RecG_C_sf"/>
</dbReference>
<keyword evidence="3" id="KW-1185">Reference proteome</keyword>
<protein>
    <submittedName>
        <fullName evidence="2">DNA binding domain-containing protein</fullName>
    </submittedName>
</protein>